<sequence length="119" mass="13292">MSIRHQSGEVTEEYVLSPYLVVLGLILQPVQVRNVRFDLKRRQMEELDAKIMSQAVSSFLSARSSSQRILLTDSLSLCLFVAMWQLLIEVVAAIGASLHFRLVLASVPPLTLAASTRHK</sequence>
<dbReference type="AlphaFoldDB" id="A0A024GJA2"/>
<name>A0A024GJA2_9STRA</name>
<keyword evidence="1" id="KW-0812">Transmembrane</keyword>
<organism evidence="2 3">
    <name type="scientific">Albugo candida</name>
    <dbReference type="NCBI Taxonomy" id="65357"/>
    <lineage>
        <taxon>Eukaryota</taxon>
        <taxon>Sar</taxon>
        <taxon>Stramenopiles</taxon>
        <taxon>Oomycota</taxon>
        <taxon>Peronosporomycetes</taxon>
        <taxon>Albuginales</taxon>
        <taxon>Albuginaceae</taxon>
        <taxon>Albugo</taxon>
    </lineage>
</organism>
<dbReference type="Proteomes" id="UP000053237">
    <property type="component" value="Unassembled WGS sequence"/>
</dbReference>
<feature type="transmembrane region" description="Helical" evidence="1">
    <location>
        <begin position="14"/>
        <end position="32"/>
    </location>
</feature>
<reference evidence="2 3" key="1">
    <citation type="submission" date="2012-05" db="EMBL/GenBank/DDBJ databases">
        <title>Recombination and specialization in a pathogen metapopulation.</title>
        <authorList>
            <person name="Gardiner A."/>
            <person name="Kemen E."/>
            <person name="Schultz-Larsen T."/>
            <person name="MacLean D."/>
            <person name="Van Oosterhout C."/>
            <person name="Jones J.D.G."/>
        </authorList>
    </citation>
    <scope>NUCLEOTIDE SEQUENCE [LARGE SCALE GENOMIC DNA]</scope>
    <source>
        <strain evidence="2 3">Ac Nc2</strain>
    </source>
</reference>
<feature type="transmembrane region" description="Helical" evidence="1">
    <location>
        <begin position="69"/>
        <end position="87"/>
    </location>
</feature>
<evidence type="ECO:0000313" key="3">
    <source>
        <dbReference type="Proteomes" id="UP000053237"/>
    </source>
</evidence>
<keyword evidence="3" id="KW-1185">Reference proteome</keyword>
<evidence type="ECO:0000313" key="2">
    <source>
        <dbReference type="EMBL" id="CCI46945.1"/>
    </source>
</evidence>
<dbReference type="InParanoid" id="A0A024GJA2"/>
<comment type="caution">
    <text evidence="2">The sequence shown here is derived from an EMBL/GenBank/DDBJ whole genome shotgun (WGS) entry which is preliminary data.</text>
</comment>
<accession>A0A024GJA2</accession>
<gene>
    <name evidence="2" type="ORF">BN9_079000</name>
</gene>
<evidence type="ECO:0000256" key="1">
    <source>
        <dbReference type="SAM" id="Phobius"/>
    </source>
</evidence>
<proteinExistence type="predicted"/>
<keyword evidence="1" id="KW-1133">Transmembrane helix</keyword>
<protein>
    <submittedName>
        <fullName evidence="2">Uncharacterized protein</fullName>
    </submittedName>
</protein>
<dbReference type="EMBL" id="CAIX01000145">
    <property type="protein sequence ID" value="CCI46945.1"/>
    <property type="molecule type" value="Genomic_DNA"/>
</dbReference>
<keyword evidence="1" id="KW-0472">Membrane</keyword>